<evidence type="ECO:0000313" key="2">
    <source>
        <dbReference type="Proteomes" id="UP000006860"/>
    </source>
</evidence>
<dbReference type="EMBL" id="CP002546">
    <property type="protein sequence ID" value="ADY57831.1"/>
    <property type="molecule type" value="Genomic_DNA"/>
</dbReference>
<proteinExistence type="predicted"/>
<name>F0SNJ7_RUBBR</name>
<dbReference type="KEGG" id="pbs:Plabr_0201"/>
<dbReference type="AlphaFoldDB" id="F0SNJ7"/>
<dbReference type="Proteomes" id="UP000006860">
    <property type="component" value="Chromosome"/>
</dbReference>
<protein>
    <submittedName>
        <fullName evidence="1">Integrase/recombinase protein</fullName>
    </submittedName>
</protein>
<reference evidence="2" key="1">
    <citation type="submission" date="2011-02" db="EMBL/GenBank/DDBJ databases">
        <title>The complete genome of Planctomyces brasiliensis DSM 5305.</title>
        <authorList>
            <person name="Lucas S."/>
            <person name="Copeland A."/>
            <person name="Lapidus A."/>
            <person name="Bruce D."/>
            <person name="Goodwin L."/>
            <person name="Pitluck S."/>
            <person name="Kyrpides N."/>
            <person name="Mavromatis K."/>
            <person name="Pagani I."/>
            <person name="Ivanova N."/>
            <person name="Ovchinnikova G."/>
            <person name="Lu M."/>
            <person name="Detter J.C."/>
            <person name="Han C."/>
            <person name="Land M."/>
            <person name="Hauser L."/>
            <person name="Markowitz V."/>
            <person name="Cheng J.-F."/>
            <person name="Hugenholtz P."/>
            <person name="Woyke T."/>
            <person name="Wu D."/>
            <person name="Tindall B."/>
            <person name="Pomrenke H.G."/>
            <person name="Brambilla E."/>
            <person name="Klenk H.-P."/>
            <person name="Eisen J.A."/>
        </authorList>
    </citation>
    <scope>NUCLEOTIDE SEQUENCE [LARGE SCALE GENOMIC DNA]</scope>
    <source>
        <strain evidence="2">ATCC 49424 / DSM 5305 / JCM 21570 / NBRC 103401 / IFAM 1448</strain>
    </source>
</reference>
<keyword evidence="2" id="KW-1185">Reference proteome</keyword>
<gene>
    <name evidence="1" type="ordered locus">Plabr_0201</name>
</gene>
<accession>F0SNJ7</accession>
<dbReference type="HOGENOM" id="CLU_3029650_0_0_0"/>
<dbReference type="STRING" id="756272.Plabr_0201"/>
<sequence>MKIEDYRKWLEERWAEQEELAKESYSEGDIGATCNRTGKANAYRIALEKLDEVTE</sequence>
<dbReference type="RefSeq" id="WP_013626575.1">
    <property type="nucleotide sequence ID" value="NC_015174.1"/>
</dbReference>
<evidence type="ECO:0000313" key="1">
    <source>
        <dbReference type="EMBL" id="ADY57831.1"/>
    </source>
</evidence>
<organism evidence="1 2">
    <name type="scientific">Rubinisphaera brasiliensis (strain ATCC 49424 / DSM 5305 / JCM 21570 / IAM 15109 / NBRC 103401 / IFAM 1448)</name>
    <name type="common">Planctomyces brasiliensis</name>
    <dbReference type="NCBI Taxonomy" id="756272"/>
    <lineage>
        <taxon>Bacteria</taxon>
        <taxon>Pseudomonadati</taxon>
        <taxon>Planctomycetota</taxon>
        <taxon>Planctomycetia</taxon>
        <taxon>Planctomycetales</taxon>
        <taxon>Planctomycetaceae</taxon>
        <taxon>Rubinisphaera</taxon>
    </lineage>
</organism>